<organism evidence="2 3">
    <name type="scientific">Clostridium uliginosum</name>
    <dbReference type="NCBI Taxonomy" id="119641"/>
    <lineage>
        <taxon>Bacteria</taxon>
        <taxon>Bacillati</taxon>
        <taxon>Bacillota</taxon>
        <taxon>Clostridia</taxon>
        <taxon>Eubacteriales</taxon>
        <taxon>Clostridiaceae</taxon>
        <taxon>Clostridium</taxon>
    </lineage>
</organism>
<dbReference type="AlphaFoldDB" id="A0A1I1RLU3"/>
<evidence type="ECO:0000313" key="2">
    <source>
        <dbReference type="EMBL" id="SFD34987.1"/>
    </source>
</evidence>
<reference evidence="2 3" key="1">
    <citation type="submission" date="2016-10" db="EMBL/GenBank/DDBJ databases">
        <authorList>
            <person name="de Groot N.N."/>
        </authorList>
    </citation>
    <scope>NUCLEOTIDE SEQUENCE [LARGE SCALE GENOMIC DNA]</scope>
    <source>
        <strain evidence="2 3">DSM 12992</strain>
    </source>
</reference>
<dbReference type="Proteomes" id="UP000199263">
    <property type="component" value="Unassembled WGS sequence"/>
</dbReference>
<keyword evidence="1" id="KW-0472">Membrane</keyword>
<accession>A0A1I1RLU3</accession>
<evidence type="ECO:0008006" key="4">
    <source>
        <dbReference type="Google" id="ProtNLM"/>
    </source>
</evidence>
<proteinExistence type="predicted"/>
<keyword evidence="1" id="KW-1133">Transmembrane helix</keyword>
<gene>
    <name evidence="2" type="ORF">SAMN05421842_13512</name>
</gene>
<feature type="transmembrane region" description="Helical" evidence="1">
    <location>
        <begin position="12"/>
        <end position="39"/>
    </location>
</feature>
<evidence type="ECO:0000313" key="3">
    <source>
        <dbReference type="Proteomes" id="UP000199263"/>
    </source>
</evidence>
<keyword evidence="1" id="KW-0812">Transmembrane</keyword>
<dbReference type="EMBL" id="FOMG01000035">
    <property type="protein sequence ID" value="SFD34987.1"/>
    <property type="molecule type" value="Genomic_DNA"/>
</dbReference>
<dbReference type="OrthoDB" id="9986649at2"/>
<dbReference type="RefSeq" id="WP_090094110.1">
    <property type="nucleotide sequence ID" value="NZ_FOMG01000035.1"/>
</dbReference>
<keyword evidence="3" id="KW-1185">Reference proteome</keyword>
<evidence type="ECO:0000256" key="1">
    <source>
        <dbReference type="SAM" id="Phobius"/>
    </source>
</evidence>
<protein>
    <recommendedName>
        <fullName evidence="4">DUF4834 domain-containing protein</fullName>
    </recommendedName>
</protein>
<name>A0A1I1RLU3_9CLOT</name>
<sequence>MRGNFEKIVYFIGGVCIIALILFLFPYILLFGVIAYLLIKVIAFFNKDKAYTKTSQVKNNEYTTYKSNEDEDEDEDIGEIIDVEYEEVDKK</sequence>